<feature type="transmembrane region" description="Helical" evidence="4">
    <location>
        <begin position="52"/>
        <end position="72"/>
    </location>
</feature>
<dbReference type="GO" id="GO:0022857">
    <property type="term" value="F:transmembrane transporter activity"/>
    <property type="evidence" value="ECO:0007669"/>
    <property type="project" value="InterPro"/>
</dbReference>
<feature type="transmembrane region" description="Helical" evidence="4">
    <location>
        <begin position="170"/>
        <end position="191"/>
    </location>
</feature>
<feature type="transmembrane region" description="Helical" evidence="4">
    <location>
        <begin position="375"/>
        <end position="395"/>
    </location>
</feature>
<feature type="transmembrane region" description="Helical" evidence="4">
    <location>
        <begin position="12"/>
        <end position="32"/>
    </location>
</feature>
<keyword evidence="3 4" id="KW-0472">Membrane</keyword>
<dbReference type="EMBL" id="FNFO01000003">
    <property type="protein sequence ID" value="SDK69209.1"/>
    <property type="molecule type" value="Genomic_DNA"/>
</dbReference>
<sequence>MSYRSLLIATPRYVGYGFLHYFFSSLGQTFLISLYVPSFNQAFHLNNADFSWLYAVATLASAFTLPTLGSGVDRYRLRYVSLANALVMMAFCLLLSFATNTLMLGVSLFGLRLTGQGMMVLIGSTAVARYFEKDRGRALALAAVGISAGEALLPVSLATLLEVVAWQSSWQFLALATLVVFVPAVLGLVGARHPFQTAALPPGTPDAPAQGMSRRQVLGDLNFYLLLPAFVFVPFFITGLFIHQNLIADAKMWSMEQMATGFVAFGVVRIATYFVAGPLIDRFSARRLFVFHLVPMALGLLVLGGVDQAWGIGLYLSLAGISASVASLTGVAMWAELYGTRHFGAIKSLVTTLTVLASALGPIVLSELLAQGLSVALPVSVGLAVVVTGLGWWGIRRHNLSAA</sequence>
<protein>
    <submittedName>
        <fullName evidence="6">Predicted arabinose efflux permease, MFS family</fullName>
    </submittedName>
</protein>
<dbReference type="RefSeq" id="WP_089681315.1">
    <property type="nucleotide sequence ID" value="NZ_FNFO01000003.1"/>
</dbReference>
<keyword evidence="1 4" id="KW-0812">Transmembrane</keyword>
<evidence type="ECO:0000256" key="2">
    <source>
        <dbReference type="ARBA" id="ARBA00022989"/>
    </source>
</evidence>
<keyword evidence="2 4" id="KW-1133">Transmembrane helix</keyword>
<dbReference type="OrthoDB" id="1404228at2"/>
<feature type="transmembrane region" description="Helical" evidence="4">
    <location>
        <begin position="79"/>
        <end position="97"/>
    </location>
</feature>
<evidence type="ECO:0000256" key="3">
    <source>
        <dbReference type="ARBA" id="ARBA00023136"/>
    </source>
</evidence>
<dbReference type="SUPFAM" id="SSF103473">
    <property type="entry name" value="MFS general substrate transporter"/>
    <property type="match status" value="1"/>
</dbReference>
<dbReference type="InterPro" id="IPR050327">
    <property type="entry name" value="Proton-linked_MCT"/>
</dbReference>
<evidence type="ECO:0000259" key="5">
    <source>
        <dbReference type="PROSITE" id="PS50850"/>
    </source>
</evidence>
<evidence type="ECO:0000256" key="1">
    <source>
        <dbReference type="ARBA" id="ARBA00022692"/>
    </source>
</evidence>
<dbReference type="Proteomes" id="UP000198510">
    <property type="component" value="Unassembled WGS sequence"/>
</dbReference>
<gene>
    <name evidence="6" type="ORF">SAMN05421823_103299</name>
</gene>
<evidence type="ECO:0000313" key="7">
    <source>
        <dbReference type="Proteomes" id="UP000198510"/>
    </source>
</evidence>
<feature type="transmembrane region" description="Helical" evidence="4">
    <location>
        <begin position="312"/>
        <end position="337"/>
    </location>
</feature>
<feature type="domain" description="Major facilitator superfamily (MFS) profile" evidence="5">
    <location>
        <begin position="13"/>
        <end position="403"/>
    </location>
</feature>
<dbReference type="Pfam" id="PF07690">
    <property type="entry name" value="MFS_1"/>
    <property type="match status" value="1"/>
</dbReference>
<dbReference type="Gene3D" id="1.20.1250.20">
    <property type="entry name" value="MFS general substrate transporter like domains"/>
    <property type="match status" value="2"/>
</dbReference>
<dbReference type="InterPro" id="IPR020846">
    <property type="entry name" value="MFS_dom"/>
</dbReference>
<feature type="transmembrane region" description="Helical" evidence="4">
    <location>
        <begin position="109"/>
        <end position="131"/>
    </location>
</feature>
<accession>A0A1G9DZC3</accession>
<dbReference type="InterPro" id="IPR011701">
    <property type="entry name" value="MFS"/>
</dbReference>
<name>A0A1G9DZC3_9BACT</name>
<reference evidence="6 7" key="1">
    <citation type="submission" date="2016-10" db="EMBL/GenBank/DDBJ databases">
        <authorList>
            <person name="de Groot N.N."/>
        </authorList>
    </citation>
    <scope>NUCLEOTIDE SEQUENCE [LARGE SCALE GENOMIC DNA]</scope>
    <source>
        <strain evidence="6 7">DSM 25186</strain>
    </source>
</reference>
<feature type="transmembrane region" description="Helical" evidence="4">
    <location>
        <begin position="138"/>
        <end position="158"/>
    </location>
</feature>
<dbReference type="STRING" id="1075417.SAMN05421823_103299"/>
<dbReference type="InterPro" id="IPR036259">
    <property type="entry name" value="MFS_trans_sf"/>
</dbReference>
<dbReference type="AlphaFoldDB" id="A0A1G9DZC3"/>
<evidence type="ECO:0000313" key="6">
    <source>
        <dbReference type="EMBL" id="SDK69209.1"/>
    </source>
</evidence>
<keyword evidence="7" id="KW-1185">Reference proteome</keyword>
<feature type="transmembrane region" description="Helical" evidence="4">
    <location>
        <begin position="349"/>
        <end position="369"/>
    </location>
</feature>
<feature type="transmembrane region" description="Helical" evidence="4">
    <location>
        <begin position="257"/>
        <end position="276"/>
    </location>
</feature>
<evidence type="ECO:0000256" key="4">
    <source>
        <dbReference type="SAM" id="Phobius"/>
    </source>
</evidence>
<feature type="transmembrane region" description="Helical" evidence="4">
    <location>
        <begin position="288"/>
        <end position="306"/>
    </location>
</feature>
<proteinExistence type="predicted"/>
<dbReference type="PANTHER" id="PTHR11360">
    <property type="entry name" value="MONOCARBOXYLATE TRANSPORTER"/>
    <property type="match status" value="1"/>
</dbReference>
<feature type="transmembrane region" description="Helical" evidence="4">
    <location>
        <begin position="221"/>
        <end position="242"/>
    </location>
</feature>
<organism evidence="6 7">
    <name type="scientific">Catalinimonas alkaloidigena</name>
    <dbReference type="NCBI Taxonomy" id="1075417"/>
    <lineage>
        <taxon>Bacteria</taxon>
        <taxon>Pseudomonadati</taxon>
        <taxon>Bacteroidota</taxon>
        <taxon>Cytophagia</taxon>
        <taxon>Cytophagales</taxon>
        <taxon>Catalimonadaceae</taxon>
        <taxon>Catalinimonas</taxon>
    </lineage>
</organism>
<dbReference type="PANTHER" id="PTHR11360:SF308">
    <property type="entry name" value="BLL3089 PROTEIN"/>
    <property type="match status" value="1"/>
</dbReference>
<dbReference type="PROSITE" id="PS50850">
    <property type="entry name" value="MFS"/>
    <property type="match status" value="1"/>
</dbReference>